<dbReference type="AlphaFoldDB" id="A0AA48HV93"/>
<evidence type="ECO:0000256" key="1">
    <source>
        <dbReference type="SAM" id="Phobius"/>
    </source>
</evidence>
<sequence length="186" mass="22202">MAVWRLVQKNFLKKVEINLFSKNKIIIILLINIFFRIFISNEIFIYASGENVMIELRYSEFTCPKYSKREIKDFELENGIKILPLMKELYTDKLDLRDLKFIARKMSNELFCNERDIFISRIINIEETLDIYNWVGDDNFLPEKELALFGDNGIGDVFFLDTKGDIWYYPHEGKSINFLKFIRLVI</sequence>
<keyword evidence="1" id="KW-0472">Membrane</keyword>
<keyword evidence="1" id="KW-1133">Transmembrane helix</keyword>
<accession>A0AA48HV93</accession>
<dbReference type="KEGG" id="ips:CfP315_0614"/>
<dbReference type="EMBL" id="AP027924">
    <property type="protein sequence ID" value="BED92041.1"/>
    <property type="molecule type" value="Genomic_DNA"/>
</dbReference>
<proteinExistence type="predicted"/>
<feature type="transmembrane region" description="Helical" evidence="1">
    <location>
        <begin position="25"/>
        <end position="47"/>
    </location>
</feature>
<protein>
    <submittedName>
        <fullName evidence="2">Site-specific DNA-methyltransferase</fullName>
    </submittedName>
</protein>
<reference evidence="2" key="1">
    <citation type="journal article" date="2023" name="ISME J.">
        <title>Emergence of putative energy parasites within Clostridia revealed by genome analysis of a novel endosymbiotic clade.</title>
        <authorList>
            <person name="Takahashi K."/>
            <person name="Kuwahara H."/>
            <person name="Horikawa Y."/>
            <person name="Izawa K."/>
            <person name="Kato D."/>
            <person name="Inagaki T."/>
            <person name="Yuki M."/>
            <person name="Ohkuma M."/>
            <person name="Hongoh Y."/>
        </authorList>
    </citation>
    <scope>NUCLEOTIDE SEQUENCE</scope>
    <source>
        <strain evidence="2">CfP3-15</strain>
    </source>
</reference>
<dbReference type="Proteomes" id="UP001337580">
    <property type="component" value="Chromosome"/>
</dbReference>
<name>A0AA48HV93_9FIRM</name>
<gene>
    <name evidence="2" type="ORF">CfP315_0614</name>
</gene>
<evidence type="ECO:0000313" key="2">
    <source>
        <dbReference type="EMBL" id="BED92041.1"/>
    </source>
</evidence>
<organism evidence="2">
    <name type="scientific">Candidatus Improbicoccus pseudotrichonymphae</name>
    <dbReference type="NCBI Taxonomy" id="3033792"/>
    <lineage>
        <taxon>Bacteria</taxon>
        <taxon>Bacillati</taxon>
        <taxon>Bacillota</taxon>
        <taxon>Clostridia</taxon>
        <taxon>Candidatus Improbicoccus</taxon>
    </lineage>
</organism>
<keyword evidence="1" id="KW-0812">Transmembrane</keyword>